<dbReference type="PROSITE" id="PS51819">
    <property type="entry name" value="VOC"/>
    <property type="match status" value="1"/>
</dbReference>
<proteinExistence type="predicted"/>
<dbReference type="SUPFAM" id="SSF54593">
    <property type="entry name" value="Glyoxalase/Bleomycin resistance protein/Dihydroxybiphenyl dioxygenase"/>
    <property type="match status" value="1"/>
</dbReference>
<reference evidence="3" key="1">
    <citation type="submission" date="2023-05" db="EMBL/GenBank/DDBJ databases">
        <title>Sedimentitalea sp. nov. JM2-8.</title>
        <authorList>
            <person name="Huang J."/>
        </authorList>
    </citation>
    <scope>NUCLEOTIDE SEQUENCE [LARGE SCALE GENOMIC DNA]</scope>
    <source>
        <strain evidence="3">KHS03</strain>
    </source>
</reference>
<protein>
    <submittedName>
        <fullName evidence="2">VOC family protein</fullName>
    </submittedName>
</protein>
<sequence length="249" mass="27430">MPKIETLRLRACDPVAQRQFYCDVLGMQDIGDGCVGFGGEEAGICFLKADRPYVPTARDLYWKITLAVPNIELACEQLTCKGLTVSAPHQFQNVGYLAHFTDPEGFAIELIDHWFEGNRPDESVNPTLLGGGAHLNLITLRTSSIGRVQGVCKRMGMRPLCVQPISSHGFTLYFFAFTQDVPPSADLTAIENREWLYQRRYTVLEVPHVHALECVSTAEGPNAGYAGAVLSGLSGIDPSHDLLMFRNAE</sequence>
<keyword evidence="3" id="KW-1185">Reference proteome</keyword>
<dbReference type="RefSeq" id="WP_316783072.1">
    <property type="nucleotide sequence ID" value="NZ_JASMWN010000060.1"/>
</dbReference>
<comment type="caution">
    <text evidence="2">The sequence shown here is derived from an EMBL/GenBank/DDBJ whole genome shotgun (WGS) entry which is preliminary data.</text>
</comment>
<dbReference type="InterPro" id="IPR037523">
    <property type="entry name" value="VOC_core"/>
</dbReference>
<dbReference type="EMBL" id="JASMWN010000060">
    <property type="protein sequence ID" value="MDU9007208.1"/>
    <property type="molecule type" value="Genomic_DNA"/>
</dbReference>
<dbReference type="InterPro" id="IPR004360">
    <property type="entry name" value="Glyas_Fos-R_dOase_dom"/>
</dbReference>
<accession>A0ABU3VLY2</accession>
<dbReference type="Gene3D" id="3.10.180.10">
    <property type="entry name" value="2,3-Dihydroxybiphenyl 1,2-Dioxygenase, domain 1"/>
    <property type="match status" value="1"/>
</dbReference>
<dbReference type="Pfam" id="PF00903">
    <property type="entry name" value="Glyoxalase"/>
    <property type="match status" value="1"/>
</dbReference>
<dbReference type="Proteomes" id="UP001255416">
    <property type="component" value="Unassembled WGS sequence"/>
</dbReference>
<gene>
    <name evidence="2" type="ORF">QO231_25755</name>
</gene>
<feature type="domain" description="VOC" evidence="1">
    <location>
        <begin position="3"/>
        <end position="113"/>
    </location>
</feature>
<evidence type="ECO:0000313" key="3">
    <source>
        <dbReference type="Proteomes" id="UP001255416"/>
    </source>
</evidence>
<evidence type="ECO:0000313" key="2">
    <source>
        <dbReference type="EMBL" id="MDU9007208.1"/>
    </source>
</evidence>
<evidence type="ECO:0000259" key="1">
    <source>
        <dbReference type="PROSITE" id="PS51819"/>
    </source>
</evidence>
<organism evidence="2 3">
    <name type="scientific">Sedimentitalea todarodis</name>
    <dbReference type="NCBI Taxonomy" id="1631240"/>
    <lineage>
        <taxon>Bacteria</taxon>
        <taxon>Pseudomonadati</taxon>
        <taxon>Pseudomonadota</taxon>
        <taxon>Alphaproteobacteria</taxon>
        <taxon>Rhodobacterales</taxon>
        <taxon>Paracoccaceae</taxon>
        <taxon>Sedimentitalea</taxon>
    </lineage>
</organism>
<dbReference type="InterPro" id="IPR029068">
    <property type="entry name" value="Glyas_Bleomycin-R_OHBP_Dase"/>
</dbReference>
<name>A0ABU3VLY2_9RHOB</name>